<reference evidence="2 3" key="1">
    <citation type="submission" date="2024-03" db="EMBL/GenBank/DDBJ databases">
        <title>Human intestinal bacterial collection.</title>
        <authorList>
            <person name="Pauvert C."/>
            <person name="Hitch T.C.A."/>
            <person name="Clavel T."/>
        </authorList>
    </citation>
    <scope>NUCLEOTIDE SEQUENCE [LARGE SCALE GENOMIC DNA]</scope>
    <source>
        <strain evidence="2 3">CLA-AA-H81</strain>
    </source>
</reference>
<dbReference type="Pfam" id="PF01609">
    <property type="entry name" value="DDE_Tnp_1"/>
    <property type="match status" value="1"/>
</dbReference>
<dbReference type="PANTHER" id="PTHR33408:SF2">
    <property type="entry name" value="TRANSPOSASE DDE DOMAIN-CONTAINING PROTEIN"/>
    <property type="match status" value="1"/>
</dbReference>
<evidence type="ECO:0000313" key="3">
    <source>
        <dbReference type="Proteomes" id="UP001433088"/>
    </source>
</evidence>
<feature type="non-terminal residue" evidence="2">
    <location>
        <position position="243"/>
    </location>
</feature>
<dbReference type="RefSeq" id="WP_349174146.1">
    <property type="nucleotide sequence ID" value="NZ_JBBMEU010000148.1"/>
</dbReference>
<comment type="caution">
    <text evidence="2">The sequence shown here is derived from an EMBL/GenBank/DDBJ whole genome shotgun (WGS) entry which is preliminary data.</text>
</comment>
<dbReference type="EMBL" id="JBBMEU010000148">
    <property type="protein sequence ID" value="MEQ2423324.1"/>
    <property type="molecule type" value="Genomic_DNA"/>
</dbReference>
<keyword evidence="3" id="KW-1185">Reference proteome</keyword>
<evidence type="ECO:0000259" key="1">
    <source>
        <dbReference type="Pfam" id="PF01609"/>
    </source>
</evidence>
<evidence type="ECO:0000313" key="2">
    <source>
        <dbReference type="EMBL" id="MEQ2423324.1"/>
    </source>
</evidence>
<proteinExistence type="predicted"/>
<dbReference type="Proteomes" id="UP001433088">
    <property type="component" value="Unassembled WGS sequence"/>
</dbReference>
<name>A0ABV1CYV9_9FIRM</name>
<dbReference type="InterPro" id="IPR002559">
    <property type="entry name" value="Transposase_11"/>
</dbReference>
<organism evidence="2 3">
    <name type="scientific">Megasphaera intestinihominis</name>
    <dbReference type="NCBI Taxonomy" id="3133159"/>
    <lineage>
        <taxon>Bacteria</taxon>
        <taxon>Bacillati</taxon>
        <taxon>Bacillota</taxon>
        <taxon>Negativicutes</taxon>
        <taxon>Veillonellales</taxon>
        <taxon>Veillonellaceae</taxon>
        <taxon>Megasphaera</taxon>
    </lineage>
</organism>
<accession>A0ABV1CYV9</accession>
<dbReference type="PANTHER" id="PTHR33408">
    <property type="entry name" value="TRANSPOSASE"/>
    <property type="match status" value="1"/>
</dbReference>
<protein>
    <submittedName>
        <fullName evidence="2">Transposase</fullName>
    </submittedName>
</protein>
<feature type="domain" description="Transposase IS4-like" evidence="1">
    <location>
        <begin position="107"/>
        <end position="219"/>
    </location>
</feature>
<gene>
    <name evidence="2" type="ORF">WMO23_11390</name>
</gene>
<sequence length="243" mass="27899">MEANANRYTFVWRKRVEKGIAKLKEKRRQIQEQMLAFTGMDTFILDDDELLRSVVDVCQGNGITFVQGSGHRKTAEQKLFEQVAAIREKQQEYDAHLTVMGTRNSYSKTDPDATFMRMKEDHMKNGQLKPAYNLQLAVQSEYIIGLGLFPNPTDTRTLIPFLTALESGYGRLADHIVADAGYDSEENMDWIEKKGSTVCIKPREYEYRKTSAFKKKIGHRSNMVYDADSDTYTCAKGRKLHFV</sequence>